<sequence>MKQDWYQSAVGYEIYPRSFCDSNGDGIGDIKGIISKLAYLKDLGIDFIWITPMYASPNVDNGYDISDYYAINPEYGTLEDVKDLIQQAHEMGIKVLFDLVVNHTSDQHPWFRDAKSSKTSPYRDFYHWKKGKDNRPPNDWIGFSGLSTWTYDALTDEYYFHLFDQKQPDLNWKNPKLRQAIYDMIRFWLELGIDGFRIDAISHIQKADWDVKLQDSKGDGAYQPFMNVSGIEAYLSDMKAIYEEYDALTVGEASGVSSQEAPKWTGRNGYMTMLFEWEHNYRFETGKGDVVKFIEILDRWQVDMQEQRWLGLYLENHDLPRIIDTFGDGSDSSAKAFAVAYFCLRGTPFIYQGQEIGMTNGDFKTLEEFNEPKMKRRYESYRQLLADKEAFERAKAWSKDNARTPMQWDASCYAGFSTVKPWLRVNSQYREKNIALAQKDEQSVFYLYKNLINLRHHSQAIAVGNYQRILVGHEAVFVYQRQSQTESCLILVNLTAEKVSISMPKVIRDKNWRLVLSSEKEGLKLKKSLSLPAYFYAVYQI</sequence>
<keyword evidence="3" id="KW-0378">Hydrolase</keyword>
<feature type="domain" description="Glycosyl hydrolase family 13 catalytic" evidence="2">
    <location>
        <begin position="13"/>
        <end position="403"/>
    </location>
</feature>
<dbReference type="SMART" id="SM00642">
    <property type="entry name" value="Aamy"/>
    <property type="match status" value="1"/>
</dbReference>
<dbReference type="SUPFAM" id="SSF51011">
    <property type="entry name" value="Glycosyl hydrolase domain"/>
    <property type="match status" value="1"/>
</dbReference>
<gene>
    <name evidence="3" type="ORF">ABID28_000324</name>
</gene>
<dbReference type="InterPro" id="IPR045857">
    <property type="entry name" value="O16G_dom_2"/>
</dbReference>
<dbReference type="InterPro" id="IPR006047">
    <property type="entry name" value="GH13_cat_dom"/>
</dbReference>
<dbReference type="SUPFAM" id="SSF51445">
    <property type="entry name" value="(Trans)glycosidases"/>
    <property type="match status" value="1"/>
</dbReference>
<dbReference type="EC" id="3.2.1.20" evidence="3"/>
<evidence type="ECO:0000259" key="2">
    <source>
        <dbReference type="SMART" id="SM00642"/>
    </source>
</evidence>
<dbReference type="PANTHER" id="PTHR10357:SF178">
    <property type="entry name" value="OLIGO-1,6-GLUCOSIDASE 3-RELATED"/>
    <property type="match status" value="1"/>
</dbReference>
<dbReference type="GO" id="GO:0004558">
    <property type="term" value="F:alpha-1,4-glucosidase activity"/>
    <property type="evidence" value="ECO:0007669"/>
    <property type="project" value="UniProtKB-EC"/>
</dbReference>
<dbReference type="CDD" id="cd11333">
    <property type="entry name" value="AmyAc_SI_OligoGlu_DGase"/>
    <property type="match status" value="1"/>
</dbReference>
<evidence type="ECO:0000313" key="3">
    <source>
        <dbReference type="EMBL" id="MET3633691.1"/>
    </source>
</evidence>
<comment type="caution">
    <text evidence="3">The sequence shown here is derived from an EMBL/GenBank/DDBJ whole genome shotgun (WGS) entry which is preliminary data.</text>
</comment>
<name>A0ABV2JG32_9STRE</name>
<dbReference type="Pfam" id="PF00128">
    <property type="entry name" value="Alpha-amylase"/>
    <property type="match status" value="1"/>
</dbReference>
<dbReference type="Gene3D" id="3.20.20.80">
    <property type="entry name" value="Glycosidases"/>
    <property type="match status" value="1"/>
</dbReference>
<keyword evidence="4" id="KW-1185">Reference proteome</keyword>
<dbReference type="InterPro" id="IPR013780">
    <property type="entry name" value="Glyco_hydro_b"/>
</dbReference>
<proteinExistence type="predicted"/>
<dbReference type="Gene3D" id="3.90.400.10">
    <property type="entry name" value="Oligo-1,6-glucosidase, Domain 2"/>
    <property type="match status" value="1"/>
</dbReference>
<protein>
    <submittedName>
        <fullName evidence="3">Alpha-glucosidase</fullName>
        <ecNumber evidence="3">3.2.1.20</ecNumber>
    </submittedName>
</protein>
<dbReference type="Proteomes" id="UP001549037">
    <property type="component" value="Unassembled WGS sequence"/>
</dbReference>
<evidence type="ECO:0000313" key="4">
    <source>
        <dbReference type="Proteomes" id="UP001549037"/>
    </source>
</evidence>
<evidence type="ECO:0000256" key="1">
    <source>
        <dbReference type="ARBA" id="ARBA00023295"/>
    </source>
</evidence>
<accession>A0ABV2JG32</accession>
<keyword evidence="1 3" id="KW-0326">Glycosidase</keyword>
<organism evidence="3 4">
    <name type="scientific">Streptococcus porcorum</name>
    <dbReference type="NCBI Taxonomy" id="701526"/>
    <lineage>
        <taxon>Bacteria</taxon>
        <taxon>Bacillati</taxon>
        <taxon>Bacillota</taxon>
        <taxon>Bacilli</taxon>
        <taxon>Lactobacillales</taxon>
        <taxon>Streptococcaceae</taxon>
        <taxon>Streptococcus</taxon>
    </lineage>
</organism>
<dbReference type="RefSeq" id="WP_354367461.1">
    <property type="nucleotide sequence ID" value="NZ_JBEPLN010000003.1"/>
</dbReference>
<reference evidence="3 4" key="1">
    <citation type="submission" date="2024-06" db="EMBL/GenBank/DDBJ databases">
        <title>Genomic Encyclopedia of Type Strains, Phase IV (KMG-IV): sequencing the most valuable type-strain genomes for metagenomic binning, comparative biology and taxonomic classification.</title>
        <authorList>
            <person name="Goeker M."/>
        </authorList>
    </citation>
    <scope>NUCLEOTIDE SEQUENCE [LARGE SCALE GENOMIC DNA]</scope>
    <source>
        <strain evidence="3 4">DSM 28302</strain>
    </source>
</reference>
<dbReference type="Gene3D" id="2.60.40.1180">
    <property type="entry name" value="Golgi alpha-mannosidase II"/>
    <property type="match status" value="1"/>
</dbReference>
<dbReference type="EMBL" id="JBEPLN010000003">
    <property type="protein sequence ID" value="MET3633691.1"/>
    <property type="molecule type" value="Genomic_DNA"/>
</dbReference>
<dbReference type="PANTHER" id="PTHR10357">
    <property type="entry name" value="ALPHA-AMYLASE FAMILY MEMBER"/>
    <property type="match status" value="1"/>
</dbReference>
<dbReference type="InterPro" id="IPR017853">
    <property type="entry name" value="GH"/>
</dbReference>